<accession>A0A3S4NWB6</accession>
<feature type="compositionally biased region" description="Low complexity" evidence="2">
    <location>
        <begin position="81"/>
        <end position="102"/>
    </location>
</feature>
<evidence type="ECO:0000313" key="4">
    <source>
        <dbReference type="Proteomes" id="UP000283530"/>
    </source>
</evidence>
<feature type="region of interest" description="Disordered" evidence="2">
    <location>
        <begin position="1"/>
        <end position="45"/>
    </location>
</feature>
<dbReference type="GO" id="GO:0015095">
    <property type="term" value="F:magnesium ion transmembrane transporter activity"/>
    <property type="evidence" value="ECO:0007669"/>
    <property type="project" value="UniProtKB-ARBA"/>
</dbReference>
<dbReference type="OrthoDB" id="10251508at2759"/>
<proteinExistence type="inferred from homology"/>
<dbReference type="PANTHER" id="PTHR13890:SF35">
    <property type="entry name" value="MAGNESIUM TRANSPORTER MRS2-3"/>
    <property type="match status" value="1"/>
</dbReference>
<reference evidence="3 4" key="1">
    <citation type="journal article" date="2019" name="Nat. Plants">
        <title>Stout camphor tree genome fills gaps in understanding of flowering plant genome evolution.</title>
        <authorList>
            <person name="Chaw S.M."/>
            <person name="Liu Y.C."/>
            <person name="Wu Y.W."/>
            <person name="Wang H.Y."/>
            <person name="Lin C.I."/>
            <person name="Wu C.S."/>
            <person name="Ke H.M."/>
            <person name="Chang L.Y."/>
            <person name="Hsu C.Y."/>
            <person name="Yang H.T."/>
            <person name="Sudianto E."/>
            <person name="Hsu M.H."/>
            <person name="Wu K.P."/>
            <person name="Wang L.N."/>
            <person name="Leebens-Mack J.H."/>
            <person name="Tsai I.J."/>
        </authorList>
    </citation>
    <scope>NUCLEOTIDE SEQUENCE [LARGE SCALE GENOMIC DNA]</scope>
    <source>
        <strain evidence="4">cv. Chaw 1501</strain>
        <tissue evidence="3">Young leaves</tissue>
    </source>
</reference>
<dbReference type="InterPro" id="IPR039204">
    <property type="entry name" value="MRS2-like"/>
</dbReference>
<comment type="caution">
    <text evidence="3">The sequence shown here is derived from an EMBL/GenBank/DDBJ whole genome shotgun (WGS) entry which is preliminary data.</text>
</comment>
<evidence type="ECO:0000256" key="1">
    <source>
        <dbReference type="ARBA" id="ARBA00007535"/>
    </source>
</evidence>
<sequence length="195" mass="21964">MEDEVVDPTCRTPAPHQHQGSERRPRGPALAPDRRLRSGQVVEAGKHSIMRPHCLPARDLRILDPLLSYPSTVLGRERRPSSSTSSTSRPSSPPQRSSSSTPRIPPSFPFIDELQRRFSRLHQATKNQALIHLHFQLQFRLGLTEIDSCIKFHVIGFCCVKEAGEWQRWGCGLECTKSSGRRMRVLSPLLVGTLL</sequence>
<dbReference type="EMBL" id="QPKB01000004">
    <property type="protein sequence ID" value="RWR82480.1"/>
    <property type="molecule type" value="Genomic_DNA"/>
</dbReference>
<protein>
    <submittedName>
        <fullName evidence="3">Magnesium transporter MRS2-3</fullName>
    </submittedName>
</protein>
<gene>
    <name evidence="3" type="ORF">CKAN_01119700</name>
</gene>
<dbReference type="Proteomes" id="UP000283530">
    <property type="component" value="Unassembled WGS sequence"/>
</dbReference>
<comment type="similarity">
    <text evidence="1">Belongs to the CorA metal ion transporter (MIT) (TC 1.A.35.5) family.</text>
</comment>
<dbReference type="Gene3D" id="2.40.128.330">
    <property type="match status" value="1"/>
</dbReference>
<dbReference type="PANTHER" id="PTHR13890">
    <property type="entry name" value="RNA SPLICING PROTEIN MRS2, MITOCHONDRIAL"/>
    <property type="match status" value="1"/>
</dbReference>
<feature type="region of interest" description="Disordered" evidence="2">
    <location>
        <begin position="73"/>
        <end position="106"/>
    </location>
</feature>
<evidence type="ECO:0000256" key="2">
    <source>
        <dbReference type="SAM" id="MobiDB-lite"/>
    </source>
</evidence>
<evidence type="ECO:0000313" key="3">
    <source>
        <dbReference type="EMBL" id="RWR82480.1"/>
    </source>
</evidence>
<name>A0A3S4NWB6_9MAGN</name>
<organism evidence="3 4">
    <name type="scientific">Cinnamomum micranthum f. kanehirae</name>
    <dbReference type="NCBI Taxonomy" id="337451"/>
    <lineage>
        <taxon>Eukaryota</taxon>
        <taxon>Viridiplantae</taxon>
        <taxon>Streptophyta</taxon>
        <taxon>Embryophyta</taxon>
        <taxon>Tracheophyta</taxon>
        <taxon>Spermatophyta</taxon>
        <taxon>Magnoliopsida</taxon>
        <taxon>Magnoliidae</taxon>
        <taxon>Laurales</taxon>
        <taxon>Lauraceae</taxon>
        <taxon>Cinnamomum</taxon>
    </lineage>
</organism>
<dbReference type="AlphaFoldDB" id="A0A3S4NWB6"/>
<keyword evidence="4" id="KW-1185">Reference proteome</keyword>